<dbReference type="InterPro" id="IPR036390">
    <property type="entry name" value="WH_DNA-bd_sf"/>
</dbReference>
<dbReference type="Pfam" id="PF00126">
    <property type="entry name" value="HTH_1"/>
    <property type="match status" value="1"/>
</dbReference>
<dbReference type="Gene3D" id="3.40.190.290">
    <property type="match status" value="1"/>
</dbReference>
<gene>
    <name evidence="6" type="ORF">HF577_25650</name>
</gene>
<proteinExistence type="inferred from homology"/>
<dbReference type="RefSeq" id="WP_169398508.1">
    <property type="nucleotide sequence ID" value="NZ_BAAAJH010000001.1"/>
</dbReference>
<keyword evidence="3" id="KW-0238">DNA-binding</keyword>
<dbReference type="PRINTS" id="PR00039">
    <property type="entry name" value="HTHLYSR"/>
</dbReference>
<dbReference type="InterPro" id="IPR036388">
    <property type="entry name" value="WH-like_DNA-bd_sf"/>
</dbReference>
<evidence type="ECO:0000259" key="5">
    <source>
        <dbReference type="PROSITE" id="PS50931"/>
    </source>
</evidence>
<dbReference type="InterPro" id="IPR000847">
    <property type="entry name" value="LysR_HTH_N"/>
</dbReference>
<dbReference type="CDD" id="cd05466">
    <property type="entry name" value="PBP2_LTTR_substrate"/>
    <property type="match status" value="1"/>
</dbReference>
<accession>A0ABX1RJ77</accession>
<evidence type="ECO:0000256" key="1">
    <source>
        <dbReference type="ARBA" id="ARBA00009437"/>
    </source>
</evidence>
<dbReference type="Pfam" id="PF03466">
    <property type="entry name" value="LysR_substrate"/>
    <property type="match status" value="1"/>
</dbReference>
<organism evidence="6 7">
    <name type="scientific">Pseudonocardia xinjiangensis</name>
    <dbReference type="NCBI Taxonomy" id="75289"/>
    <lineage>
        <taxon>Bacteria</taxon>
        <taxon>Bacillati</taxon>
        <taxon>Actinomycetota</taxon>
        <taxon>Actinomycetes</taxon>
        <taxon>Pseudonocardiales</taxon>
        <taxon>Pseudonocardiaceae</taxon>
        <taxon>Pseudonocardia</taxon>
    </lineage>
</organism>
<dbReference type="PANTHER" id="PTHR30346">
    <property type="entry name" value="TRANSCRIPTIONAL DUAL REGULATOR HCAR-RELATED"/>
    <property type="match status" value="1"/>
</dbReference>
<keyword evidence="4" id="KW-0804">Transcription</keyword>
<dbReference type="EMBL" id="JAAXKY010000102">
    <property type="protein sequence ID" value="NMH80457.1"/>
    <property type="molecule type" value="Genomic_DNA"/>
</dbReference>
<feature type="domain" description="HTH lysR-type" evidence="5">
    <location>
        <begin position="1"/>
        <end position="58"/>
    </location>
</feature>
<dbReference type="SUPFAM" id="SSF53850">
    <property type="entry name" value="Periplasmic binding protein-like II"/>
    <property type="match status" value="1"/>
</dbReference>
<dbReference type="InterPro" id="IPR005119">
    <property type="entry name" value="LysR_subst-bd"/>
</dbReference>
<comment type="caution">
    <text evidence="6">The sequence shown here is derived from an EMBL/GenBank/DDBJ whole genome shotgun (WGS) entry which is preliminary data.</text>
</comment>
<comment type="similarity">
    <text evidence="1">Belongs to the LysR transcriptional regulatory family.</text>
</comment>
<keyword evidence="7" id="KW-1185">Reference proteome</keyword>
<dbReference type="PANTHER" id="PTHR30346:SF28">
    <property type="entry name" value="HTH-TYPE TRANSCRIPTIONAL REGULATOR CYNR"/>
    <property type="match status" value="1"/>
</dbReference>
<evidence type="ECO:0000256" key="2">
    <source>
        <dbReference type="ARBA" id="ARBA00023015"/>
    </source>
</evidence>
<dbReference type="PROSITE" id="PS50931">
    <property type="entry name" value="HTH_LYSR"/>
    <property type="match status" value="1"/>
</dbReference>
<evidence type="ECO:0000256" key="3">
    <source>
        <dbReference type="ARBA" id="ARBA00023125"/>
    </source>
</evidence>
<sequence>MTLLQLRVLLAVAEQGGFTRAAEQIGMSQPAVSRAVATLEDELGTSLFTRRRDGITLTEAGHRAVIHARGALTHFDLLRTEVAAIGGQVTGTLRLASVPSATGTLIAPQLGTFAERYPQVQVRLFEGEEPEVRTWLDQGAADVGVIFLPAPGREIAVLDTHEMVAALPAGHPLAGRPRVSISALAGQPFISSGGCGPVIMAAARNAGTRLDVAYEARELTAIMQMVGTGLGVSIVPTLGLPAGFDGVVIRPLEQPPTRTLAIALGSADSTPAARAFFDHVAGAGQPSAA</sequence>
<dbReference type="Proteomes" id="UP001296706">
    <property type="component" value="Unassembled WGS sequence"/>
</dbReference>
<reference evidence="6 7" key="1">
    <citation type="submission" date="2020-04" db="EMBL/GenBank/DDBJ databases">
        <authorList>
            <person name="Klaysubun C."/>
            <person name="Duangmal K."/>
            <person name="Lipun K."/>
        </authorList>
    </citation>
    <scope>NUCLEOTIDE SEQUENCE [LARGE SCALE GENOMIC DNA]</scope>
    <source>
        <strain evidence="6 7">JCM 11839</strain>
    </source>
</reference>
<name>A0ABX1RJ77_9PSEU</name>
<protein>
    <submittedName>
        <fullName evidence="6">LysR family transcriptional regulator</fullName>
    </submittedName>
</protein>
<evidence type="ECO:0000313" key="7">
    <source>
        <dbReference type="Proteomes" id="UP001296706"/>
    </source>
</evidence>
<dbReference type="SUPFAM" id="SSF46785">
    <property type="entry name" value="Winged helix' DNA-binding domain"/>
    <property type="match status" value="1"/>
</dbReference>
<keyword evidence="2" id="KW-0805">Transcription regulation</keyword>
<evidence type="ECO:0000256" key="4">
    <source>
        <dbReference type="ARBA" id="ARBA00023163"/>
    </source>
</evidence>
<evidence type="ECO:0000313" key="6">
    <source>
        <dbReference type="EMBL" id="NMH80457.1"/>
    </source>
</evidence>
<dbReference type="Gene3D" id="1.10.10.10">
    <property type="entry name" value="Winged helix-like DNA-binding domain superfamily/Winged helix DNA-binding domain"/>
    <property type="match status" value="1"/>
</dbReference>